<evidence type="ECO:0000313" key="4">
    <source>
        <dbReference type="Proteomes" id="UP001174136"/>
    </source>
</evidence>
<dbReference type="PANTHER" id="PTHR45784">
    <property type="entry name" value="C-TYPE LECTIN DOMAIN FAMILY 20 MEMBER A-RELATED"/>
    <property type="match status" value="1"/>
</dbReference>
<dbReference type="PROSITE" id="PS00615">
    <property type="entry name" value="C_TYPE_LECTIN_1"/>
    <property type="match status" value="2"/>
</dbReference>
<dbReference type="InterPro" id="IPR001304">
    <property type="entry name" value="C-type_lectin-like"/>
</dbReference>
<dbReference type="SMART" id="SM00034">
    <property type="entry name" value="CLECT"/>
    <property type="match status" value="2"/>
</dbReference>
<dbReference type="Pfam" id="PF00059">
    <property type="entry name" value="Lectin_C"/>
    <property type="match status" value="2"/>
</dbReference>
<protein>
    <submittedName>
        <fullName evidence="3">Macrophage mannose receptor 1</fullName>
    </submittedName>
</protein>
<evidence type="ECO:0000256" key="1">
    <source>
        <dbReference type="ARBA" id="ARBA00023157"/>
    </source>
</evidence>
<dbReference type="PANTHER" id="PTHR45784:SF3">
    <property type="entry name" value="C-TYPE LECTIN DOMAIN FAMILY 4 MEMBER K-LIKE-RELATED"/>
    <property type="match status" value="1"/>
</dbReference>
<dbReference type="InterPro" id="IPR016186">
    <property type="entry name" value="C-type_lectin-like/link_sf"/>
</dbReference>
<gene>
    <name evidence="3" type="primary">MRC1_3</name>
    <name evidence="3" type="ORF">N1851_023996</name>
</gene>
<feature type="domain" description="C-type lectin" evidence="2">
    <location>
        <begin position="1"/>
        <end position="110"/>
    </location>
</feature>
<evidence type="ECO:0000259" key="2">
    <source>
        <dbReference type="PROSITE" id="PS50041"/>
    </source>
</evidence>
<dbReference type="SUPFAM" id="SSF56436">
    <property type="entry name" value="C-type lectin-like"/>
    <property type="match status" value="2"/>
</dbReference>
<keyword evidence="4" id="KW-1185">Reference proteome</keyword>
<proteinExistence type="predicted"/>
<feature type="domain" description="C-type lectin" evidence="2">
    <location>
        <begin position="119"/>
        <end position="233"/>
    </location>
</feature>
<dbReference type="InterPro" id="IPR018378">
    <property type="entry name" value="C-type_lectin_CS"/>
</dbReference>
<dbReference type="InterPro" id="IPR016187">
    <property type="entry name" value="CTDL_fold"/>
</dbReference>
<dbReference type="EMBL" id="JAOPHQ010004411">
    <property type="protein sequence ID" value="KAK0139366.1"/>
    <property type="molecule type" value="Genomic_DNA"/>
</dbReference>
<sequence length="307" mass="35300">MSWSKAQNYCREFPAGDLATVGSPEDQEELVNATRGHSRLAWIGLYDKVGSWMWSLLGNGNSSGEDVEPWSWPWEDGEPDNWRGCEGCGLMHNGLWSDQNCNNKHPFLCFHSNTNDTILGDSSIIFVNIQMNWSDAQAYCRENYTDLPSIRNLEENNLVSKKNRAESGSWIGLYRNLWATWSDGSNSTFRHWRIRMPNNAAQIITNNCAVAALDNGLQWLDAPCHHSHRFICSTIPARKQLFRIKLSSAVIDPEVSEAILKQLHGKLKKREKEDFSLRWMKAPDGEIFNNIREDEKIKRWRRMPSNV</sequence>
<comment type="caution">
    <text evidence="3">The sequence shown here is derived from an EMBL/GenBank/DDBJ whole genome shotgun (WGS) entry which is preliminary data.</text>
</comment>
<evidence type="ECO:0000313" key="3">
    <source>
        <dbReference type="EMBL" id="KAK0139366.1"/>
    </source>
</evidence>
<name>A0AA47NUS7_MERPO</name>
<dbReference type="PROSITE" id="PS50041">
    <property type="entry name" value="C_TYPE_LECTIN_2"/>
    <property type="match status" value="2"/>
</dbReference>
<accession>A0AA47NUS7</accession>
<keyword evidence="3" id="KW-0675">Receptor</keyword>
<dbReference type="Gene3D" id="3.10.100.10">
    <property type="entry name" value="Mannose-Binding Protein A, subunit A"/>
    <property type="match status" value="2"/>
</dbReference>
<keyword evidence="1" id="KW-1015">Disulfide bond</keyword>
<organism evidence="3 4">
    <name type="scientific">Merluccius polli</name>
    <name type="common">Benguela hake</name>
    <name type="synonym">Merluccius cadenati</name>
    <dbReference type="NCBI Taxonomy" id="89951"/>
    <lineage>
        <taxon>Eukaryota</taxon>
        <taxon>Metazoa</taxon>
        <taxon>Chordata</taxon>
        <taxon>Craniata</taxon>
        <taxon>Vertebrata</taxon>
        <taxon>Euteleostomi</taxon>
        <taxon>Actinopterygii</taxon>
        <taxon>Neopterygii</taxon>
        <taxon>Teleostei</taxon>
        <taxon>Neoteleostei</taxon>
        <taxon>Acanthomorphata</taxon>
        <taxon>Zeiogadaria</taxon>
        <taxon>Gadariae</taxon>
        <taxon>Gadiformes</taxon>
        <taxon>Gadoidei</taxon>
        <taxon>Merlucciidae</taxon>
        <taxon>Merluccius</taxon>
    </lineage>
</organism>
<dbReference type="AlphaFoldDB" id="A0AA47NUS7"/>
<dbReference type="Proteomes" id="UP001174136">
    <property type="component" value="Unassembled WGS sequence"/>
</dbReference>
<reference evidence="3" key="1">
    <citation type="journal article" date="2023" name="Front. Mar. Sci.">
        <title>A new Merluccius polli reference genome to investigate the effects of global change in West African waters.</title>
        <authorList>
            <person name="Mateo J.L."/>
            <person name="Blanco-Fernandez C."/>
            <person name="Garcia-Vazquez E."/>
            <person name="Machado-Schiaffino G."/>
        </authorList>
    </citation>
    <scope>NUCLEOTIDE SEQUENCE</scope>
    <source>
        <strain evidence="3">C29</strain>
        <tissue evidence="3">Fin</tissue>
    </source>
</reference>